<dbReference type="GO" id="GO:0046860">
    <property type="term" value="C:glycosome membrane"/>
    <property type="evidence" value="ECO:0000266"/>
    <property type="project" value="GeneDB"/>
</dbReference>
<dbReference type="SMART" id="SM00326">
    <property type="entry name" value="SH3"/>
    <property type="match status" value="1"/>
</dbReference>
<sequence length="466" mass="50023">MISLRRSSSLLVEEWKSIVAPVCYASLEFFVVSSTFSLIRPFIMFSGMYGGGLGGMGSAMYGGGLGGMGGMYGGGLGGMSGMYGNSGLMGGSSYAMSGGLNSFVRNNPYGSNSNYSVGGFNSLGSNADGTQNNGMQSSINLQQQADQSNHLASPIHQHAATLPPLNESPEERSRRIQAEHKKERQLIRQQREQHRQARLQARMEIVGHLTNVLVQGLRSAMELFGVCFGTYYSMKAVRAFSSAQERMPSMGMGMGANYPYGAAVAKTQAVATGASGVQQVAKAASGGSSKWRAWLLCIAFFLLGEVVYGIATRQRAKLPQRRRRITGPAEDAYGNVLSQDEYEVSIRSSDAESRLTEGDKGEEETLSEAWGQAYNANGVCGVSQAARPSGGNGTRRVYYALYDYQAPQADGSCLSFKAGDEFVVENYAEGSWCEAMAVEGGSYSSHGRRGLVPSNFLRLAERITKL</sequence>
<evidence type="ECO:0000313" key="6">
    <source>
        <dbReference type="EMBL" id="CAJ07092.1"/>
    </source>
</evidence>
<dbReference type="VEuPathDB" id="TriTrypDB:LmjF.19.0070"/>
<dbReference type="VEuPathDB" id="TriTrypDB:LMJLV39_190005600"/>
<proteinExistence type="predicted"/>
<evidence type="ECO:0000256" key="1">
    <source>
        <dbReference type="ARBA" id="ARBA00022443"/>
    </source>
</evidence>
<dbReference type="InterPro" id="IPR001452">
    <property type="entry name" value="SH3_domain"/>
</dbReference>
<protein>
    <submittedName>
        <fullName evidence="6">Putative peroxin 13</fullName>
    </submittedName>
</protein>
<feature type="region of interest" description="Disordered" evidence="3">
    <location>
        <begin position="160"/>
        <end position="180"/>
    </location>
</feature>
<evidence type="ECO:0000256" key="2">
    <source>
        <dbReference type="PROSITE-ProRule" id="PRU00192"/>
    </source>
</evidence>
<dbReference type="VEuPathDB" id="TriTrypDB:LMJFC_190005800"/>
<dbReference type="Proteomes" id="UP000000542">
    <property type="component" value="Chromosome 19"/>
</dbReference>
<evidence type="ECO:0000313" key="7">
    <source>
        <dbReference type="Proteomes" id="UP000000542"/>
    </source>
</evidence>
<dbReference type="Pfam" id="PF14604">
    <property type="entry name" value="SH3_9"/>
    <property type="match status" value="1"/>
</dbReference>
<evidence type="ECO:0000256" key="3">
    <source>
        <dbReference type="SAM" id="MobiDB-lite"/>
    </source>
</evidence>
<feature type="domain" description="SH3" evidence="5">
    <location>
        <begin position="393"/>
        <end position="462"/>
    </location>
</feature>
<dbReference type="SUPFAM" id="SSF50044">
    <property type="entry name" value="SH3-domain"/>
    <property type="match status" value="1"/>
</dbReference>
<dbReference type="KEGG" id="lma:LMJF_19_0070"/>
<feature type="transmembrane region" description="Helical" evidence="4">
    <location>
        <begin position="291"/>
        <end position="311"/>
    </location>
</feature>
<keyword evidence="7" id="KW-1185">Reference proteome</keyword>
<gene>
    <name evidence="6" type="primary">PEX13</name>
    <name evidence="6" type="ORF">LMJF_19_0070</name>
</gene>
<dbReference type="eggNOG" id="ENOG502S2KK">
    <property type="taxonomic scope" value="Eukaryota"/>
</dbReference>
<dbReference type="AlphaFoldDB" id="Q4QDL4"/>
<dbReference type="TCDB" id="3.A.20.1.4">
    <property type="family name" value="the peroxisomal protein importer (ppi) family"/>
</dbReference>
<dbReference type="RefSeq" id="XP_001682584.1">
    <property type="nucleotide sequence ID" value="XM_001682532.1"/>
</dbReference>
<organism evidence="6 7">
    <name type="scientific">Leishmania major</name>
    <dbReference type="NCBI Taxonomy" id="5664"/>
    <lineage>
        <taxon>Eukaryota</taxon>
        <taxon>Discoba</taxon>
        <taxon>Euglenozoa</taxon>
        <taxon>Kinetoplastea</taxon>
        <taxon>Metakinetoplastina</taxon>
        <taxon>Trypanosomatida</taxon>
        <taxon>Trypanosomatidae</taxon>
        <taxon>Leishmaniinae</taxon>
        <taxon>Leishmania</taxon>
    </lineage>
</organism>
<name>Q4QDL4_LEIMA</name>
<dbReference type="EMBL" id="FR796415">
    <property type="protein sequence ID" value="CAJ07092.1"/>
    <property type="molecule type" value="Genomic_DNA"/>
</dbReference>
<feature type="compositionally biased region" description="Basic and acidic residues" evidence="3">
    <location>
        <begin position="169"/>
        <end position="180"/>
    </location>
</feature>
<dbReference type="OMA" id="CFGTYYS"/>
<dbReference type="GO" id="GO:0005794">
    <property type="term" value="C:Golgi apparatus"/>
    <property type="evidence" value="ECO:0000266"/>
    <property type="project" value="GeneDB"/>
</dbReference>
<reference evidence="6 7" key="2">
    <citation type="journal article" date="2011" name="Genome Res.">
        <title>Chromosome and gene copy number variation allow major structural change between species and strains of Leishmania.</title>
        <authorList>
            <person name="Rogers M.B."/>
            <person name="Hilley J.D."/>
            <person name="Dickens N.J."/>
            <person name="Wilkes J."/>
            <person name="Bates P.A."/>
            <person name="Depledge D.P."/>
            <person name="Harris D."/>
            <person name="Her Y."/>
            <person name="Herzyk P."/>
            <person name="Imamura H."/>
            <person name="Otto T.D."/>
            <person name="Sanders M."/>
            <person name="Seeger K."/>
            <person name="Dujardin J.C."/>
            <person name="Berriman M."/>
            <person name="Smith D.F."/>
            <person name="Hertz-Fowler C."/>
            <person name="Mottram J.C."/>
        </authorList>
    </citation>
    <scope>NUCLEOTIDE SEQUENCE [LARGE SCALE GENOMIC DNA]</scope>
    <source>
        <strain evidence="7">MHOM/IL/81/Friedlin</strain>
    </source>
</reference>
<keyword evidence="4" id="KW-1133">Transmembrane helix</keyword>
<dbReference type="InterPro" id="IPR036028">
    <property type="entry name" value="SH3-like_dom_sf"/>
</dbReference>
<reference evidence="6 7" key="1">
    <citation type="journal article" date="2005" name="Science">
        <title>The genome of the kinetoplastid parasite, Leishmania major.</title>
        <authorList>
            <person name="Ivens A.C."/>
            <person name="Peacock C.S."/>
            <person name="Worthey E.A."/>
            <person name="Murphy L."/>
            <person name="Aggarwal G."/>
            <person name="Berriman M."/>
            <person name="Sisk E."/>
            <person name="Rajandream M.A."/>
            <person name="Adlem E."/>
            <person name="Aert R."/>
            <person name="Anupama A."/>
            <person name="Apostolou Z."/>
            <person name="Attipoe P."/>
            <person name="Bason N."/>
            <person name="Bauser C."/>
            <person name="Beck A."/>
            <person name="Beverley S.M."/>
            <person name="Bianchettin G."/>
            <person name="Borzym K."/>
            <person name="Bothe G."/>
            <person name="Bruschi C.V."/>
            <person name="Collins M."/>
            <person name="Cadag E."/>
            <person name="Ciarloni L."/>
            <person name="Clayton C."/>
            <person name="Coulson R.M."/>
            <person name="Cronin A."/>
            <person name="Cruz A.K."/>
            <person name="Davies R.M."/>
            <person name="De Gaudenzi J."/>
            <person name="Dobson D.E."/>
            <person name="Duesterhoeft A."/>
            <person name="Fazelina G."/>
            <person name="Fosker N."/>
            <person name="Frasch A.C."/>
            <person name="Fraser A."/>
            <person name="Fuchs M."/>
            <person name="Gabel C."/>
            <person name="Goble A."/>
            <person name="Goffeau A."/>
            <person name="Harris D."/>
            <person name="Hertz-Fowler C."/>
            <person name="Hilbert H."/>
            <person name="Horn D."/>
            <person name="Huang Y."/>
            <person name="Klages S."/>
            <person name="Knights A."/>
            <person name="Kube M."/>
            <person name="Larke N."/>
            <person name="Litvin L."/>
            <person name="Lord A."/>
            <person name="Louie T."/>
            <person name="Marra M."/>
            <person name="Masuy D."/>
            <person name="Matthews K."/>
            <person name="Michaeli S."/>
            <person name="Mottram J.C."/>
            <person name="Muller-Auer S."/>
            <person name="Munden H."/>
            <person name="Nelson S."/>
            <person name="Norbertczak H."/>
            <person name="Oliver K."/>
            <person name="O'neil S."/>
            <person name="Pentony M."/>
            <person name="Pohl T.M."/>
            <person name="Price C."/>
            <person name="Purnelle B."/>
            <person name="Quail M.A."/>
            <person name="Rabbinowitsch E."/>
            <person name="Reinhardt R."/>
            <person name="Rieger M."/>
            <person name="Rinta J."/>
            <person name="Robben J."/>
            <person name="Robertson L."/>
            <person name="Ruiz J.C."/>
            <person name="Rutter S."/>
            <person name="Saunders D."/>
            <person name="Schafer M."/>
            <person name="Schein J."/>
            <person name="Schwartz D.C."/>
            <person name="Seeger K."/>
            <person name="Seyler A."/>
            <person name="Sharp S."/>
            <person name="Shin H."/>
            <person name="Sivam D."/>
            <person name="Squares R."/>
            <person name="Squares S."/>
            <person name="Tosato V."/>
            <person name="Vogt C."/>
            <person name="Volckaert G."/>
            <person name="Wambutt R."/>
            <person name="Warren T."/>
            <person name="Wedler H."/>
            <person name="Woodward J."/>
            <person name="Zhou S."/>
            <person name="Zimmermann W."/>
            <person name="Smith D.F."/>
            <person name="Blackwell J.M."/>
            <person name="Stuart K.D."/>
            <person name="Barrell B."/>
            <person name="Myler P.J."/>
        </authorList>
    </citation>
    <scope>NUCLEOTIDE SEQUENCE [LARGE SCALE GENOMIC DNA]</scope>
    <source>
        <strain evidence="7">MHOM/IL/81/Friedlin</strain>
    </source>
</reference>
<dbReference type="GO" id="GO:0007031">
    <property type="term" value="P:peroxisome organization"/>
    <property type="evidence" value="ECO:0000266"/>
    <property type="project" value="GeneDB"/>
</dbReference>
<dbReference type="GeneID" id="5651111"/>
<dbReference type="HOGENOM" id="CLU_706971_0_0_1"/>
<keyword evidence="1 2" id="KW-0728">SH3 domain</keyword>
<keyword evidence="4" id="KW-0812">Transmembrane</keyword>
<keyword evidence="4" id="KW-0472">Membrane</keyword>
<dbReference type="GO" id="GO:0015919">
    <property type="term" value="P:peroxisomal membrane transport"/>
    <property type="evidence" value="ECO:0000266"/>
    <property type="project" value="GeneDB"/>
</dbReference>
<dbReference type="PROSITE" id="PS50002">
    <property type="entry name" value="SH3"/>
    <property type="match status" value="1"/>
</dbReference>
<dbReference type="STRING" id="5664.Q4QDL4"/>
<evidence type="ECO:0000256" key="4">
    <source>
        <dbReference type="SAM" id="Phobius"/>
    </source>
</evidence>
<accession>Q4QDL4</accession>
<dbReference type="Gene3D" id="2.30.30.40">
    <property type="entry name" value="SH3 Domains"/>
    <property type="match status" value="1"/>
</dbReference>
<dbReference type="InParanoid" id="Q4QDL4"/>
<dbReference type="VEuPathDB" id="TriTrypDB:LMJSD75_190005500"/>
<evidence type="ECO:0000259" key="5">
    <source>
        <dbReference type="PROSITE" id="PS50002"/>
    </source>
</evidence>